<feature type="domain" description="RNA polymerase sigma-70 region 2" evidence="7">
    <location>
        <begin position="33"/>
        <end position="101"/>
    </location>
</feature>
<dbReference type="InterPro" id="IPR014284">
    <property type="entry name" value="RNA_pol_sigma-70_dom"/>
</dbReference>
<sequence length="190" mass="21426">MHAPTPESTGSSVDDRPAVDRLRHGDRGALTELYRRHAGAVYWNAYGVLRSRPDAEEMTADAFLTLWTRRREVEVFGSSALPWLIVTVKNLSRNRLRANERRRTDPLYDADHPADAPSAEDLAALEEAMRLIRGVIAELPVVDQRIFRLCMVDGLSYKEAAARLGLAHGSVRNRLSRVRLRLRRELGEGS</sequence>
<evidence type="ECO:0000256" key="3">
    <source>
        <dbReference type="ARBA" id="ARBA00023082"/>
    </source>
</evidence>
<keyword evidence="2" id="KW-0805">Transcription regulation</keyword>
<dbReference type="Pfam" id="PF04542">
    <property type="entry name" value="Sigma70_r2"/>
    <property type="match status" value="1"/>
</dbReference>
<dbReference type="GO" id="GO:0016987">
    <property type="term" value="F:sigma factor activity"/>
    <property type="evidence" value="ECO:0007669"/>
    <property type="project" value="UniProtKB-KW"/>
</dbReference>
<dbReference type="GO" id="GO:0003677">
    <property type="term" value="F:DNA binding"/>
    <property type="evidence" value="ECO:0007669"/>
    <property type="project" value="UniProtKB-KW"/>
</dbReference>
<evidence type="ECO:0000256" key="4">
    <source>
        <dbReference type="ARBA" id="ARBA00023125"/>
    </source>
</evidence>
<evidence type="ECO:0000256" key="5">
    <source>
        <dbReference type="ARBA" id="ARBA00023163"/>
    </source>
</evidence>
<dbReference type="Proteomes" id="UP000578352">
    <property type="component" value="Unassembled WGS sequence"/>
</dbReference>
<dbReference type="Gene3D" id="1.10.10.10">
    <property type="entry name" value="Winged helix-like DNA-binding domain superfamily/Winged helix DNA-binding domain"/>
    <property type="match status" value="1"/>
</dbReference>
<dbReference type="PANTHER" id="PTHR43133:SF8">
    <property type="entry name" value="RNA POLYMERASE SIGMA FACTOR HI_1459-RELATED"/>
    <property type="match status" value="1"/>
</dbReference>
<dbReference type="InterPro" id="IPR007627">
    <property type="entry name" value="RNA_pol_sigma70_r2"/>
</dbReference>
<evidence type="ECO:0000256" key="6">
    <source>
        <dbReference type="SAM" id="MobiDB-lite"/>
    </source>
</evidence>
<dbReference type="Gene3D" id="1.10.1740.10">
    <property type="match status" value="1"/>
</dbReference>
<evidence type="ECO:0000259" key="8">
    <source>
        <dbReference type="Pfam" id="PF08281"/>
    </source>
</evidence>
<dbReference type="Pfam" id="PF08281">
    <property type="entry name" value="Sigma70_r4_2"/>
    <property type="match status" value="1"/>
</dbReference>
<comment type="similarity">
    <text evidence="1">Belongs to the sigma-70 factor family. ECF subfamily.</text>
</comment>
<reference evidence="9 10" key="1">
    <citation type="submission" date="2020-07" db="EMBL/GenBank/DDBJ databases">
        <title>Sequencing the genomes of 1000 actinobacteria strains.</title>
        <authorList>
            <person name="Klenk H.-P."/>
        </authorList>
    </citation>
    <scope>NUCLEOTIDE SEQUENCE [LARGE SCALE GENOMIC DNA]</scope>
    <source>
        <strain evidence="9 10">DSM 15165</strain>
    </source>
</reference>
<dbReference type="SUPFAM" id="SSF88659">
    <property type="entry name" value="Sigma3 and sigma4 domains of RNA polymerase sigma factors"/>
    <property type="match status" value="1"/>
</dbReference>
<dbReference type="EMBL" id="JACCFL010000001">
    <property type="protein sequence ID" value="NYJ25733.1"/>
    <property type="molecule type" value="Genomic_DNA"/>
</dbReference>
<accession>A0A853D0T7</accession>
<gene>
    <name evidence="9" type="ORF">HNR13_004020</name>
</gene>
<protein>
    <submittedName>
        <fullName evidence="9">RNA polymerase sigma-70 factor (ECF subfamily)</fullName>
    </submittedName>
</protein>
<dbReference type="SUPFAM" id="SSF88946">
    <property type="entry name" value="Sigma2 domain of RNA polymerase sigma factors"/>
    <property type="match status" value="1"/>
</dbReference>
<dbReference type="InterPro" id="IPR013325">
    <property type="entry name" value="RNA_pol_sigma_r2"/>
</dbReference>
<comment type="caution">
    <text evidence="9">The sequence shown here is derived from an EMBL/GenBank/DDBJ whole genome shotgun (WGS) entry which is preliminary data.</text>
</comment>
<dbReference type="AlphaFoldDB" id="A0A853D0T7"/>
<proteinExistence type="inferred from homology"/>
<dbReference type="RefSeq" id="WP_179608612.1">
    <property type="nucleotide sequence ID" value="NZ_BAABEH010000001.1"/>
</dbReference>
<dbReference type="InterPro" id="IPR013324">
    <property type="entry name" value="RNA_pol_sigma_r3/r4-like"/>
</dbReference>
<evidence type="ECO:0000259" key="7">
    <source>
        <dbReference type="Pfam" id="PF04542"/>
    </source>
</evidence>
<dbReference type="NCBIfam" id="TIGR02937">
    <property type="entry name" value="sigma70-ECF"/>
    <property type="match status" value="1"/>
</dbReference>
<evidence type="ECO:0000313" key="9">
    <source>
        <dbReference type="EMBL" id="NYJ25733.1"/>
    </source>
</evidence>
<keyword evidence="3" id="KW-0731">Sigma factor</keyword>
<feature type="compositionally biased region" description="Polar residues" evidence="6">
    <location>
        <begin position="1"/>
        <end position="12"/>
    </location>
</feature>
<evidence type="ECO:0000313" key="10">
    <source>
        <dbReference type="Proteomes" id="UP000578352"/>
    </source>
</evidence>
<evidence type="ECO:0000256" key="2">
    <source>
        <dbReference type="ARBA" id="ARBA00023015"/>
    </source>
</evidence>
<dbReference type="InterPro" id="IPR036388">
    <property type="entry name" value="WH-like_DNA-bd_sf"/>
</dbReference>
<name>A0A853D0T7_9MICO</name>
<keyword evidence="5" id="KW-0804">Transcription</keyword>
<dbReference type="GO" id="GO:0006352">
    <property type="term" value="P:DNA-templated transcription initiation"/>
    <property type="evidence" value="ECO:0007669"/>
    <property type="project" value="InterPro"/>
</dbReference>
<feature type="region of interest" description="Disordered" evidence="6">
    <location>
        <begin position="1"/>
        <end position="22"/>
    </location>
</feature>
<feature type="compositionally biased region" description="Basic and acidic residues" evidence="6">
    <location>
        <begin position="13"/>
        <end position="22"/>
    </location>
</feature>
<evidence type="ECO:0000256" key="1">
    <source>
        <dbReference type="ARBA" id="ARBA00010641"/>
    </source>
</evidence>
<organism evidence="9 10">
    <name type="scientific">Leifsonia shinshuensis</name>
    <dbReference type="NCBI Taxonomy" id="150026"/>
    <lineage>
        <taxon>Bacteria</taxon>
        <taxon>Bacillati</taxon>
        <taxon>Actinomycetota</taxon>
        <taxon>Actinomycetes</taxon>
        <taxon>Micrococcales</taxon>
        <taxon>Microbacteriaceae</taxon>
        <taxon>Leifsonia</taxon>
    </lineage>
</organism>
<dbReference type="PANTHER" id="PTHR43133">
    <property type="entry name" value="RNA POLYMERASE ECF-TYPE SIGMA FACTO"/>
    <property type="match status" value="1"/>
</dbReference>
<feature type="domain" description="RNA polymerase sigma factor 70 region 4 type 2" evidence="8">
    <location>
        <begin position="131"/>
        <end position="182"/>
    </location>
</feature>
<dbReference type="InterPro" id="IPR013249">
    <property type="entry name" value="RNA_pol_sigma70_r4_t2"/>
</dbReference>
<keyword evidence="4" id="KW-0238">DNA-binding</keyword>
<dbReference type="InterPro" id="IPR039425">
    <property type="entry name" value="RNA_pol_sigma-70-like"/>
</dbReference>